<keyword evidence="7" id="KW-1185">Reference proteome</keyword>
<dbReference type="InterPro" id="IPR013549">
    <property type="entry name" value="DUF1731"/>
</dbReference>
<evidence type="ECO:0000313" key="7">
    <source>
        <dbReference type="Proteomes" id="UP000183994"/>
    </source>
</evidence>
<dbReference type="Pfam" id="PF03364">
    <property type="entry name" value="Polyketide_cyc"/>
    <property type="match status" value="1"/>
</dbReference>
<dbReference type="NCBIfam" id="TIGR01777">
    <property type="entry name" value="yfcH"/>
    <property type="match status" value="1"/>
</dbReference>
<dbReference type="SUPFAM" id="SSF51735">
    <property type="entry name" value="NAD(P)-binding Rossmann-fold domains"/>
    <property type="match status" value="1"/>
</dbReference>
<reference evidence="7" key="1">
    <citation type="submission" date="2016-11" db="EMBL/GenBank/DDBJ databases">
        <authorList>
            <person name="Varghese N."/>
            <person name="Submissions S."/>
        </authorList>
    </citation>
    <scope>NUCLEOTIDE SEQUENCE [LARGE SCALE GENOMIC DNA]</scope>
    <source>
        <strain evidence="7">DSM 16219</strain>
    </source>
</reference>
<protein>
    <submittedName>
        <fullName evidence="6">Uncharacterized protein</fullName>
    </submittedName>
</protein>
<organism evidence="6 7">
    <name type="scientific">Desulfatibacillum alkenivorans DSM 16219</name>
    <dbReference type="NCBI Taxonomy" id="1121393"/>
    <lineage>
        <taxon>Bacteria</taxon>
        <taxon>Pseudomonadati</taxon>
        <taxon>Thermodesulfobacteriota</taxon>
        <taxon>Desulfobacteria</taxon>
        <taxon>Desulfobacterales</taxon>
        <taxon>Desulfatibacillaceae</taxon>
        <taxon>Desulfatibacillum</taxon>
    </lineage>
</organism>
<dbReference type="InterPro" id="IPR023393">
    <property type="entry name" value="START-like_dom_sf"/>
</dbReference>
<dbReference type="Pfam" id="PF08338">
    <property type="entry name" value="DUF1731"/>
    <property type="match status" value="1"/>
</dbReference>
<dbReference type="RefSeq" id="WP_073472753.1">
    <property type="nucleotide sequence ID" value="NZ_FQZU01000002.1"/>
</dbReference>
<dbReference type="SUPFAM" id="SSF55961">
    <property type="entry name" value="Bet v1-like"/>
    <property type="match status" value="1"/>
</dbReference>
<dbReference type="Gene3D" id="3.40.50.720">
    <property type="entry name" value="NAD(P)-binding Rossmann-like Domain"/>
    <property type="match status" value="1"/>
</dbReference>
<name>A0A1M6ED00_9BACT</name>
<dbReference type="InterPro" id="IPR005031">
    <property type="entry name" value="COQ10_START"/>
</dbReference>
<dbReference type="Gene3D" id="3.30.530.20">
    <property type="match status" value="1"/>
</dbReference>
<evidence type="ECO:0000259" key="5">
    <source>
        <dbReference type="Pfam" id="PF08338"/>
    </source>
</evidence>
<dbReference type="Proteomes" id="UP000183994">
    <property type="component" value="Unassembled WGS sequence"/>
</dbReference>
<dbReference type="CDD" id="cd07820">
    <property type="entry name" value="SRPBCC_3"/>
    <property type="match status" value="1"/>
</dbReference>
<dbReference type="EMBL" id="FQZU01000002">
    <property type="protein sequence ID" value="SHI83344.1"/>
    <property type="molecule type" value="Genomic_DNA"/>
</dbReference>
<comment type="similarity">
    <text evidence="2">Belongs to the NAD(P)-dependent epimerase/dehydratase family. SDR39U1 subfamily.</text>
</comment>
<dbReference type="InterPro" id="IPR001509">
    <property type="entry name" value="Epimerase_deHydtase"/>
</dbReference>
<feature type="domain" description="DUF1731" evidence="5">
    <location>
        <begin position="406"/>
        <end position="452"/>
    </location>
</feature>
<dbReference type="PANTHER" id="PTHR11092:SF0">
    <property type="entry name" value="EPIMERASE FAMILY PROTEIN SDR39U1"/>
    <property type="match status" value="1"/>
</dbReference>
<comment type="similarity">
    <text evidence="1">Belongs to the ribosome association toxin RatA family.</text>
</comment>
<evidence type="ECO:0000256" key="1">
    <source>
        <dbReference type="ARBA" id="ARBA00008918"/>
    </source>
</evidence>
<feature type="domain" description="NAD-dependent epimerase/dehydratase" evidence="3">
    <location>
        <begin position="161"/>
        <end position="370"/>
    </location>
</feature>
<dbReference type="InterPro" id="IPR010099">
    <property type="entry name" value="SDR39U1"/>
</dbReference>
<evidence type="ECO:0000259" key="4">
    <source>
        <dbReference type="Pfam" id="PF03364"/>
    </source>
</evidence>
<dbReference type="STRING" id="1121393.SAMN02745216_00624"/>
<feature type="domain" description="Coenzyme Q-binding protein COQ10 START" evidence="4">
    <location>
        <begin position="12"/>
        <end position="138"/>
    </location>
</feature>
<gene>
    <name evidence="6" type="ORF">SAMN02745216_00624</name>
</gene>
<dbReference type="InterPro" id="IPR036291">
    <property type="entry name" value="NAD(P)-bd_dom_sf"/>
</dbReference>
<accession>A0A1M6ED00</accession>
<proteinExistence type="inferred from homology"/>
<dbReference type="CDD" id="cd05242">
    <property type="entry name" value="SDR_a8"/>
    <property type="match status" value="1"/>
</dbReference>
<dbReference type="OrthoDB" id="5292533at2"/>
<dbReference type="Pfam" id="PF01370">
    <property type="entry name" value="Epimerase"/>
    <property type="match status" value="1"/>
</dbReference>
<evidence type="ECO:0000256" key="2">
    <source>
        <dbReference type="ARBA" id="ARBA00009353"/>
    </source>
</evidence>
<evidence type="ECO:0000313" key="6">
    <source>
        <dbReference type="EMBL" id="SHI83344.1"/>
    </source>
</evidence>
<sequence>MPNTVFVKKSRIPASVEEVFAWHARPGALERLTPPWTDMAVLEKTGLLEVGTKVTLRLKTGPIAYKWRSEHFALEENRFFADRQVSGPFSQWIHKHRFHKNNGDCIYEDNVEYRLPFSFVSGPAAGWWAARELETMFTWRHETVLQDVALHKKLAAKPMTIVISGASGMIGRTLVPFLTTGGHKVKKLVRRQPVNEDEIFWDPVRVKLNPRDLDGADAIIHLAGDNIGQGLWTNKKKRLIIDSRELGTGLLARAAAAMNPKPKVFLSASAIGFYGDTGDRLVSEADGPGALFISEVCDRWEKAAQPAADAGIRTVLGRIGVVLSPQGGALAEFLPLFRMGLGGKVGSGRQYLSWLGIDDAVGALFHLVCNDAVEGPVNIVGPQPVANLEFTRTLAGVLKRPAFFPVPAFAVDAVFGEKGREVVLASARVSADKLAGSGYDFRYPGLEAALRHMLGKTGESLDQDEER</sequence>
<evidence type="ECO:0000259" key="3">
    <source>
        <dbReference type="Pfam" id="PF01370"/>
    </source>
</evidence>
<dbReference type="PANTHER" id="PTHR11092">
    <property type="entry name" value="SUGAR NUCLEOTIDE EPIMERASE RELATED"/>
    <property type="match status" value="1"/>
</dbReference>
<dbReference type="AlphaFoldDB" id="A0A1M6ED00"/>